<feature type="binding site" evidence="2">
    <location>
        <position position="100"/>
    </location>
    <ligand>
        <name>Mn(2+)</name>
        <dbReference type="ChEBI" id="CHEBI:29035"/>
        <label>2</label>
    </ligand>
</feature>
<feature type="binding site" evidence="2">
    <location>
        <position position="136"/>
    </location>
    <ligand>
        <name>Mn(2+)</name>
        <dbReference type="ChEBI" id="CHEBI:29035"/>
        <label>2</label>
    </ligand>
</feature>
<name>A0AA41QHE3_9MICO</name>
<accession>A0AA41QHE3</accession>
<gene>
    <name evidence="4" type="ORF">L1785_19270</name>
</gene>
<dbReference type="PANTHER" id="PTHR11014">
    <property type="entry name" value="PEPTIDASE M20 FAMILY MEMBER"/>
    <property type="match status" value="1"/>
</dbReference>
<feature type="binding site" evidence="2">
    <location>
        <position position="376"/>
    </location>
    <ligand>
        <name>Mn(2+)</name>
        <dbReference type="ChEBI" id="CHEBI:29035"/>
        <label>2</label>
    </ligand>
</feature>
<dbReference type="Gene3D" id="3.40.630.10">
    <property type="entry name" value="Zn peptidases"/>
    <property type="match status" value="1"/>
</dbReference>
<dbReference type="PIRSF" id="PIRSF005962">
    <property type="entry name" value="Pept_M20D_amidohydro"/>
    <property type="match status" value="1"/>
</dbReference>
<dbReference type="Pfam" id="PF07687">
    <property type="entry name" value="M20_dimer"/>
    <property type="match status" value="1"/>
</dbReference>
<dbReference type="GO" id="GO:0050118">
    <property type="term" value="F:N-acetyldiaminopimelate deacetylase activity"/>
    <property type="evidence" value="ECO:0007669"/>
    <property type="project" value="UniProtKB-ARBA"/>
</dbReference>
<dbReference type="InterPro" id="IPR036264">
    <property type="entry name" value="Bact_exopeptidase_dim_dom"/>
</dbReference>
<dbReference type="FunFam" id="3.30.70.360:FF:000001">
    <property type="entry name" value="N-acetyldiaminopimelate deacetylase"/>
    <property type="match status" value="1"/>
</dbReference>
<dbReference type="Proteomes" id="UP001165405">
    <property type="component" value="Unassembled WGS sequence"/>
</dbReference>
<keyword evidence="1" id="KW-0378">Hydrolase</keyword>
<dbReference type="GO" id="GO:0046872">
    <property type="term" value="F:metal ion binding"/>
    <property type="evidence" value="ECO:0007669"/>
    <property type="project" value="UniProtKB-KW"/>
</dbReference>
<dbReference type="InterPro" id="IPR017439">
    <property type="entry name" value="Amidohydrolase"/>
</dbReference>
<protein>
    <submittedName>
        <fullName evidence="4">Amidohydrolase</fullName>
    </submittedName>
</protein>
<evidence type="ECO:0000313" key="5">
    <source>
        <dbReference type="Proteomes" id="UP001165405"/>
    </source>
</evidence>
<dbReference type="EMBL" id="JAKGSG010000054">
    <property type="protein sequence ID" value="MCF4123116.1"/>
    <property type="molecule type" value="Genomic_DNA"/>
</dbReference>
<dbReference type="InterPro" id="IPR011650">
    <property type="entry name" value="Peptidase_M20_dimer"/>
</dbReference>
<organism evidence="4 5">
    <name type="scientific">Antribacter soli</name>
    <dbReference type="NCBI Taxonomy" id="2910976"/>
    <lineage>
        <taxon>Bacteria</taxon>
        <taxon>Bacillati</taxon>
        <taxon>Actinomycetota</taxon>
        <taxon>Actinomycetes</taxon>
        <taxon>Micrococcales</taxon>
        <taxon>Promicromonosporaceae</taxon>
        <taxon>Antribacter</taxon>
    </lineage>
</organism>
<keyword evidence="2" id="KW-0479">Metal-binding</keyword>
<evidence type="ECO:0000256" key="1">
    <source>
        <dbReference type="ARBA" id="ARBA00022801"/>
    </source>
</evidence>
<proteinExistence type="predicted"/>
<evidence type="ECO:0000256" key="2">
    <source>
        <dbReference type="PIRSR" id="PIRSR005962-1"/>
    </source>
</evidence>
<keyword evidence="2" id="KW-0464">Manganese</keyword>
<reference evidence="4" key="1">
    <citation type="submission" date="2022-01" db="EMBL/GenBank/DDBJ databases">
        <title>Antribacter sp. nov., isolated from Guizhou of China.</title>
        <authorList>
            <person name="Chengliang C."/>
            <person name="Ya Z."/>
        </authorList>
    </citation>
    <scope>NUCLEOTIDE SEQUENCE</scope>
    <source>
        <strain evidence="4">KLBMP 9083</strain>
    </source>
</reference>
<comment type="caution">
    <text evidence="4">The sequence shown here is derived from an EMBL/GenBank/DDBJ whole genome shotgun (WGS) entry which is preliminary data.</text>
</comment>
<dbReference type="Gene3D" id="3.30.70.360">
    <property type="match status" value="1"/>
</dbReference>
<dbReference type="NCBIfam" id="TIGR01891">
    <property type="entry name" value="amidohydrolases"/>
    <property type="match status" value="1"/>
</dbReference>
<dbReference type="GO" id="GO:0019877">
    <property type="term" value="P:diaminopimelate biosynthetic process"/>
    <property type="evidence" value="ECO:0007669"/>
    <property type="project" value="UniProtKB-ARBA"/>
</dbReference>
<evidence type="ECO:0000259" key="3">
    <source>
        <dbReference type="Pfam" id="PF07687"/>
    </source>
</evidence>
<dbReference type="SUPFAM" id="SSF53187">
    <property type="entry name" value="Zn-dependent exopeptidases"/>
    <property type="match status" value="1"/>
</dbReference>
<comment type="cofactor">
    <cofactor evidence="2">
        <name>Mn(2+)</name>
        <dbReference type="ChEBI" id="CHEBI:29035"/>
    </cofactor>
    <text evidence="2">The Mn(2+) ion enhances activity.</text>
</comment>
<dbReference type="InterPro" id="IPR002933">
    <property type="entry name" value="Peptidase_M20"/>
</dbReference>
<feature type="binding site" evidence="2">
    <location>
        <position position="163"/>
    </location>
    <ligand>
        <name>Mn(2+)</name>
        <dbReference type="ChEBI" id="CHEBI:29035"/>
        <label>2</label>
    </ligand>
</feature>
<sequence length="417" mass="43186">MLPGLFETYVDLHAHPELSFQETRTAALVADQLRALGYSVHTGVGRTGVVGVLEAGAGPCVLLRADMDALPVTEETGLSYASTARGTTADGIESGLMHACGHDVHVTALLGAAALLARSRPAWSGTLVVVFQPAEELGSGAQAMIDEGLYDLAPRPDIVLGQHVAPYPAGLLGVHGGPAFAGTDSFDIRLVGRGGHGSRPETTVDPVVMAASTVMRLQTIVAREVAANEAAVVTVGALQAGTKDNIIPEEAYLGVNVRSFDEAVRARVVAAVERIVRGEASAAGAPQPPRINVLASFPPVVNDPAETERTRAVLADHFGAERVIDPGPVSGSEDVGILATAARVPIVYWLLGGWDPVAFLAAERAGTLDRDIPSNHSPRFAPVPHPTLETGVRALVVAALDRLGSRADEGAAAARTA</sequence>
<dbReference type="PANTHER" id="PTHR11014:SF63">
    <property type="entry name" value="METALLOPEPTIDASE, PUTATIVE (AFU_ORTHOLOGUE AFUA_6G09600)-RELATED"/>
    <property type="match status" value="1"/>
</dbReference>
<dbReference type="AlphaFoldDB" id="A0AA41QHE3"/>
<keyword evidence="5" id="KW-1185">Reference proteome</keyword>
<feature type="domain" description="Peptidase M20 dimerisation" evidence="3">
    <location>
        <begin position="182"/>
        <end position="280"/>
    </location>
</feature>
<evidence type="ECO:0000313" key="4">
    <source>
        <dbReference type="EMBL" id="MCF4123116.1"/>
    </source>
</evidence>
<dbReference type="SUPFAM" id="SSF55031">
    <property type="entry name" value="Bacterial exopeptidase dimerisation domain"/>
    <property type="match status" value="1"/>
</dbReference>
<dbReference type="Pfam" id="PF01546">
    <property type="entry name" value="Peptidase_M20"/>
    <property type="match status" value="1"/>
</dbReference>
<feature type="binding site" evidence="2">
    <location>
        <position position="102"/>
    </location>
    <ligand>
        <name>Mn(2+)</name>
        <dbReference type="ChEBI" id="CHEBI:29035"/>
        <label>2</label>
    </ligand>
</feature>